<dbReference type="Gene3D" id="3.30.2010.30">
    <property type="match status" value="1"/>
</dbReference>
<dbReference type="Gene3D" id="1.10.390.10">
    <property type="entry name" value="Neutral Protease Domain 2"/>
    <property type="match status" value="1"/>
</dbReference>
<keyword evidence="8" id="KW-0479">Metal-binding</keyword>
<dbReference type="NCBIfam" id="TIGR02414">
    <property type="entry name" value="pepN_proteo"/>
    <property type="match status" value="1"/>
</dbReference>
<dbReference type="InterPro" id="IPR012779">
    <property type="entry name" value="Peptidase_M1_pepN"/>
</dbReference>
<accession>A0A7W6PR72</accession>
<comment type="cofactor">
    <cofactor evidence="2">
        <name>Zn(2+)</name>
        <dbReference type="ChEBI" id="CHEBI:29105"/>
    </cofactor>
</comment>
<protein>
    <recommendedName>
        <fullName evidence="5 12">Aminopeptidase N</fullName>
        <ecNumber evidence="4 12">3.4.11.2</ecNumber>
    </recommendedName>
</protein>
<proteinExistence type="inferred from homology"/>
<dbReference type="InterPro" id="IPR001930">
    <property type="entry name" value="Peptidase_M1"/>
</dbReference>
<keyword evidence="6 17" id="KW-0031">Aminopeptidase</keyword>
<dbReference type="Gene3D" id="2.60.40.1840">
    <property type="match status" value="1"/>
</dbReference>
<feature type="domain" description="Peptidase M1 alanyl aminopeptidase Ig-like fold" evidence="14">
    <location>
        <begin position="452"/>
        <end position="554"/>
    </location>
</feature>
<comment type="caution">
    <text evidence="17">The sequence shown here is derived from an EMBL/GenBank/DDBJ whole genome shotgun (WGS) entry which is preliminary data.</text>
</comment>
<keyword evidence="10" id="KW-0862">Zinc</keyword>
<name>A0A7W6PR72_9HYPH</name>
<gene>
    <name evidence="17" type="ORF">GGQ72_001191</name>
</gene>
<reference evidence="17 18" key="1">
    <citation type="submission" date="2020-08" db="EMBL/GenBank/DDBJ databases">
        <title>Genomic Encyclopedia of Type Strains, Phase IV (KMG-IV): sequencing the most valuable type-strain genomes for metagenomic binning, comparative biology and taxonomic classification.</title>
        <authorList>
            <person name="Goeker M."/>
        </authorList>
    </citation>
    <scope>NUCLEOTIDE SEQUENCE [LARGE SCALE GENOMIC DNA]</scope>
    <source>
        <strain evidence="17 18">DSM 29514</strain>
    </source>
</reference>
<dbReference type="FunFam" id="2.60.40.1840:FF:000001">
    <property type="entry name" value="Aminopeptidase N"/>
    <property type="match status" value="1"/>
</dbReference>
<evidence type="ECO:0000259" key="16">
    <source>
        <dbReference type="Pfam" id="PF17900"/>
    </source>
</evidence>
<evidence type="ECO:0000256" key="6">
    <source>
        <dbReference type="ARBA" id="ARBA00022438"/>
    </source>
</evidence>
<dbReference type="EMBL" id="JACIEC010000001">
    <property type="protein sequence ID" value="MBB4142692.1"/>
    <property type="molecule type" value="Genomic_DNA"/>
</dbReference>
<dbReference type="InterPro" id="IPR042097">
    <property type="entry name" value="Aminopeptidase_N-like_N_sf"/>
</dbReference>
<dbReference type="CDD" id="cd09600">
    <property type="entry name" value="M1_APN"/>
    <property type="match status" value="1"/>
</dbReference>
<dbReference type="SUPFAM" id="SSF55486">
    <property type="entry name" value="Metalloproteases ('zincins'), catalytic domain"/>
    <property type="match status" value="1"/>
</dbReference>
<feature type="domain" description="Peptidase M1 membrane alanine aminopeptidase" evidence="13">
    <location>
        <begin position="233"/>
        <end position="444"/>
    </location>
</feature>
<feature type="domain" description="Peptidase M1 alanyl aminopeptidase C-terminal" evidence="15">
    <location>
        <begin position="559"/>
        <end position="882"/>
    </location>
</feature>
<dbReference type="Proteomes" id="UP000519897">
    <property type="component" value="Unassembled WGS sequence"/>
</dbReference>
<keyword evidence="9 17" id="KW-0378">Hydrolase</keyword>
<evidence type="ECO:0000256" key="2">
    <source>
        <dbReference type="ARBA" id="ARBA00001947"/>
    </source>
</evidence>
<evidence type="ECO:0000313" key="17">
    <source>
        <dbReference type="EMBL" id="MBB4142692.1"/>
    </source>
</evidence>
<keyword evidence="18" id="KW-1185">Reference proteome</keyword>
<comment type="similarity">
    <text evidence="3">Belongs to the peptidase M1 family.</text>
</comment>
<dbReference type="InterPro" id="IPR024601">
    <property type="entry name" value="Peptidase_M1_pepN_C"/>
</dbReference>
<dbReference type="InterPro" id="IPR014782">
    <property type="entry name" value="Peptidase_M1_dom"/>
</dbReference>
<dbReference type="InterPro" id="IPR027268">
    <property type="entry name" value="Peptidase_M4/M1_CTD_sf"/>
</dbReference>
<dbReference type="InterPro" id="IPR045357">
    <property type="entry name" value="Aminopeptidase_N-like_N"/>
</dbReference>
<dbReference type="Pfam" id="PF17432">
    <property type="entry name" value="DUF3458_C"/>
    <property type="match status" value="1"/>
</dbReference>
<evidence type="ECO:0000259" key="15">
    <source>
        <dbReference type="Pfam" id="PF17432"/>
    </source>
</evidence>
<dbReference type="Pfam" id="PF01433">
    <property type="entry name" value="Peptidase_M1"/>
    <property type="match status" value="1"/>
</dbReference>
<evidence type="ECO:0000313" key="18">
    <source>
        <dbReference type="Proteomes" id="UP000519897"/>
    </source>
</evidence>
<evidence type="ECO:0000256" key="7">
    <source>
        <dbReference type="ARBA" id="ARBA00022670"/>
    </source>
</evidence>
<dbReference type="GO" id="GO:0006508">
    <property type="term" value="P:proteolysis"/>
    <property type="evidence" value="ECO:0007669"/>
    <property type="project" value="UniProtKB-UniRule"/>
</dbReference>
<evidence type="ECO:0000256" key="5">
    <source>
        <dbReference type="ARBA" id="ARBA00015611"/>
    </source>
</evidence>
<dbReference type="GO" id="GO:0008270">
    <property type="term" value="F:zinc ion binding"/>
    <property type="evidence" value="ECO:0007669"/>
    <property type="project" value="InterPro"/>
</dbReference>
<dbReference type="AlphaFoldDB" id="A0A7W6PR72"/>
<dbReference type="Gene3D" id="2.60.40.1730">
    <property type="entry name" value="tricorn interacting facor f3 domain"/>
    <property type="match status" value="1"/>
</dbReference>
<organism evidence="17 18">
    <name type="scientific">Rhizobium rhizoryzae</name>
    <dbReference type="NCBI Taxonomy" id="451876"/>
    <lineage>
        <taxon>Bacteria</taxon>
        <taxon>Pseudomonadati</taxon>
        <taxon>Pseudomonadota</taxon>
        <taxon>Alphaproteobacteria</taxon>
        <taxon>Hyphomicrobiales</taxon>
        <taxon>Rhizobiaceae</taxon>
        <taxon>Rhizobium/Agrobacterium group</taxon>
        <taxon>Rhizobium</taxon>
    </lineage>
</organism>
<dbReference type="InterPro" id="IPR038438">
    <property type="entry name" value="PepN_Ig-like_sf"/>
</dbReference>
<evidence type="ECO:0000259" key="14">
    <source>
        <dbReference type="Pfam" id="PF11940"/>
    </source>
</evidence>
<dbReference type="Pfam" id="PF11940">
    <property type="entry name" value="DUF3458"/>
    <property type="match status" value="1"/>
</dbReference>
<dbReference type="InterPro" id="IPR035414">
    <property type="entry name" value="Peptidase_M1_pepN_Ig-like"/>
</dbReference>
<comment type="catalytic activity">
    <reaction evidence="1">
        <text>Release of an N-terminal amino acid, Xaa-|-Yaa- from a peptide, amide or arylamide. Xaa is preferably Ala, but may be most amino acids including Pro (slow action). When a terminal hydrophobic residue is followed by a prolyl residue, the two may be released as an intact Xaa-Pro dipeptide.</text>
        <dbReference type="EC" id="3.4.11.2"/>
    </reaction>
</comment>
<dbReference type="PANTHER" id="PTHR46322">
    <property type="entry name" value="PUROMYCIN-SENSITIVE AMINOPEPTIDASE"/>
    <property type="match status" value="1"/>
</dbReference>
<sequence length="884" mass="98217">MLRTDTGQIVHLADYRPTDFVLERVDLTFELDPQATRLESRLIFHRREGVDASAPLVLDGDELVLTELRLDQNEMPASQYDLSPDQLVIRDLPGSEPFEVTVITTINPEANTQLMGLYRTNGVYCTQCEAEGFRRITYFPDRPDVLAPYTVTIIADKAANPVLLSNGNFLGGGNYDEGRHFAAWFDPFPKPSYLFALVAGDLGVVEDTFVTMSEREVALKIYVEHGKEDRAAYAMDALKRSMKWDEEVFGREYDLNIFMIVAVSDFNMGAMENKGLNVFNDKYVLADPETATDQDYANIEAIIAHEYFHNWTGNRITCRDWFQLCLKEGLTVYRDHEFSADQRSRAVKRIAEVRHLKAEQFQEDGGPLAHPVRPTAYREINNFYTTTVYEKGSEVTRMIATILGKDGFKKGMDLYFERHDGEAATVEDFVKSFEDANSVDLKQFSLWYHQAGTPLVTASGIYDAVAKTFTLSLEQMIPATPGQSTKQPMHIPLSYALIQDNGALLDAPKVSGGQVTADVLHLTEKAQVFVFENVPTRPVLSLNRGFSAPINLDFKQSTEDLVRIARHDTDLFARWQALTDLALPNLLQAAKDAREGKAITCNPVFISTLLEAAADEALEPAFRAQALALPSEADIARELGSNIDPDAIHKGRQAILKAIAESGQSVFENLFNTMKPEGAFSPDAASAGKRALRNSALGYLAYVTGGTERAAKAFADADNMTDMVQALTVLAHRFPEDAATAEALATFVKRFENNPLVLDKWFALQATIPGGDTLNRVNALMEHPLYVATNPNRVRSLVGSLAFANPTAFNRADGEGYRLLGAQVTQIDPRNPQLAARLLTAMRSWRALDASRADHARAALLEIDRTSKLSTDVRDLIERMLKDS</sequence>
<evidence type="ECO:0000259" key="13">
    <source>
        <dbReference type="Pfam" id="PF01433"/>
    </source>
</evidence>
<keyword evidence="7" id="KW-0645">Protease</keyword>
<dbReference type="PRINTS" id="PR00756">
    <property type="entry name" value="ALADIPTASE"/>
</dbReference>
<dbReference type="EC" id="3.4.11.2" evidence="4 12"/>
<dbReference type="SUPFAM" id="SSF63737">
    <property type="entry name" value="Leukotriene A4 hydrolase N-terminal domain"/>
    <property type="match status" value="1"/>
</dbReference>
<evidence type="ECO:0000256" key="1">
    <source>
        <dbReference type="ARBA" id="ARBA00000098"/>
    </source>
</evidence>
<dbReference type="Gene3D" id="1.25.50.10">
    <property type="entry name" value="Peptidase M1, alanyl aminopeptidase, C-terminal domain"/>
    <property type="match status" value="1"/>
</dbReference>
<dbReference type="GO" id="GO:0016285">
    <property type="term" value="F:alanyl aminopeptidase activity"/>
    <property type="evidence" value="ECO:0007669"/>
    <property type="project" value="UniProtKB-EC"/>
</dbReference>
<evidence type="ECO:0000256" key="11">
    <source>
        <dbReference type="ARBA" id="ARBA00023049"/>
    </source>
</evidence>
<dbReference type="FunFam" id="3.30.2010.30:FF:000002">
    <property type="entry name" value="Putative aminopeptidase N"/>
    <property type="match status" value="1"/>
</dbReference>
<dbReference type="Pfam" id="PF17900">
    <property type="entry name" value="Peptidase_M1_N"/>
    <property type="match status" value="1"/>
</dbReference>
<evidence type="ECO:0000256" key="8">
    <source>
        <dbReference type="ARBA" id="ARBA00022723"/>
    </source>
</evidence>
<evidence type="ECO:0000256" key="12">
    <source>
        <dbReference type="NCBIfam" id="TIGR02414"/>
    </source>
</evidence>
<feature type="domain" description="Aminopeptidase N-like N-terminal" evidence="16">
    <location>
        <begin position="83"/>
        <end position="194"/>
    </location>
</feature>
<evidence type="ECO:0000256" key="10">
    <source>
        <dbReference type="ARBA" id="ARBA00022833"/>
    </source>
</evidence>
<dbReference type="PANTHER" id="PTHR46322:SF1">
    <property type="entry name" value="PUROMYCIN-SENSITIVE AMINOPEPTIDASE"/>
    <property type="match status" value="1"/>
</dbReference>
<keyword evidence="11" id="KW-0482">Metalloprotease</keyword>
<dbReference type="InterPro" id="IPR037144">
    <property type="entry name" value="Peptidase_M1_pepN_C_sf"/>
</dbReference>
<evidence type="ECO:0000256" key="4">
    <source>
        <dbReference type="ARBA" id="ARBA00012564"/>
    </source>
</evidence>
<evidence type="ECO:0000256" key="9">
    <source>
        <dbReference type="ARBA" id="ARBA00022801"/>
    </source>
</evidence>
<dbReference type="GO" id="GO:0008237">
    <property type="term" value="F:metallopeptidase activity"/>
    <property type="evidence" value="ECO:0007669"/>
    <property type="project" value="UniProtKB-UniRule"/>
</dbReference>
<evidence type="ECO:0000256" key="3">
    <source>
        <dbReference type="ARBA" id="ARBA00010136"/>
    </source>
</evidence>